<evidence type="ECO:0000313" key="3">
    <source>
        <dbReference type="Proteomes" id="UP000293347"/>
    </source>
</evidence>
<keyword evidence="1" id="KW-0732">Signal</keyword>
<feature type="chain" id="PRO_5020373621" evidence="1">
    <location>
        <begin position="20"/>
        <end position="355"/>
    </location>
</feature>
<dbReference type="EMBL" id="SJSL01000004">
    <property type="protein sequence ID" value="TCD00164.1"/>
    <property type="molecule type" value="Genomic_DNA"/>
</dbReference>
<keyword evidence="2" id="KW-0121">Carboxypeptidase</keyword>
<keyword evidence="3" id="KW-1185">Reference proteome</keyword>
<keyword evidence="2" id="KW-0645">Protease</keyword>
<dbReference type="Gene3D" id="2.60.40.1120">
    <property type="entry name" value="Carboxypeptidase-like, regulatory domain"/>
    <property type="match status" value="1"/>
</dbReference>
<gene>
    <name evidence="2" type="ORF">EZ437_15730</name>
</gene>
<dbReference type="Proteomes" id="UP000293347">
    <property type="component" value="Unassembled WGS sequence"/>
</dbReference>
<keyword evidence="2" id="KW-0378">Hydrolase</keyword>
<dbReference type="Pfam" id="PF13715">
    <property type="entry name" value="CarbopepD_reg_2"/>
    <property type="match status" value="1"/>
</dbReference>
<dbReference type="AlphaFoldDB" id="A0A4R0NLI5"/>
<evidence type="ECO:0000256" key="1">
    <source>
        <dbReference type="SAM" id="SignalP"/>
    </source>
</evidence>
<dbReference type="RefSeq" id="WP_131597019.1">
    <property type="nucleotide sequence ID" value="NZ_SJSL01000004.1"/>
</dbReference>
<dbReference type="SUPFAM" id="SSF49464">
    <property type="entry name" value="Carboxypeptidase regulatory domain-like"/>
    <property type="match status" value="1"/>
</dbReference>
<evidence type="ECO:0000313" key="2">
    <source>
        <dbReference type="EMBL" id="TCD00164.1"/>
    </source>
</evidence>
<proteinExistence type="predicted"/>
<protein>
    <submittedName>
        <fullName evidence="2">Carboxypeptidase-like regulatory domain-containing protein</fullName>
    </submittedName>
</protein>
<comment type="caution">
    <text evidence="2">The sequence shown here is derived from an EMBL/GenBank/DDBJ whole genome shotgun (WGS) entry which is preliminary data.</text>
</comment>
<accession>A0A4R0NLI5</accession>
<feature type="signal peptide" evidence="1">
    <location>
        <begin position="1"/>
        <end position="19"/>
    </location>
</feature>
<name>A0A4R0NLI5_9SPHI</name>
<sequence length="355" mass="39735">MNKTLLLLILLLSHFVLPAQESFTISGTLTNAKGEKLESATVFIGNSQIATVSDKDGVFSISGLSAGTYQLIVNLLSYAPAKQEVVIKGGSEVVNLVLQEKGIALKGVVIGDESKRKNFLKTFNKYFLGESENAKGCVLMNPDVLDFSTNKALMQATAEDFLIVENNKLGYRIKYLLRNFQYNSAGDVTTYDGEAFFEPLKGTEAQKKEWKVNREKTYKGSLMHYLRALYTNTTREEGFLTYAVTNQLFPMVADPNPVSTIQLITRVDSNFIVVKYPKRLYTVYDPKKAADELRLAKGDKIIEYLDKTGSVLMIKAEIDAKGRYSENQNILMQGFWSKLRVGDQLPFEYDPKEGG</sequence>
<organism evidence="2 3">
    <name type="scientific">Pedobacter psychroterrae</name>
    <dbReference type="NCBI Taxonomy" id="2530453"/>
    <lineage>
        <taxon>Bacteria</taxon>
        <taxon>Pseudomonadati</taxon>
        <taxon>Bacteroidota</taxon>
        <taxon>Sphingobacteriia</taxon>
        <taxon>Sphingobacteriales</taxon>
        <taxon>Sphingobacteriaceae</taxon>
        <taxon>Pedobacter</taxon>
    </lineage>
</organism>
<reference evidence="2 3" key="1">
    <citation type="submission" date="2019-02" db="EMBL/GenBank/DDBJ databases">
        <title>Pedobacter sp. RP-1-14 sp. nov., isolated from Arctic soil.</title>
        <authorList>
            <person name="Dahal R.H."/>
        </authorList>
    </citation>
    <scope>NUCLEOTIDE SEQUENCE [LARGE SCALE GENOMIC DNA]</scope>
    <source>
        <strain evidence="2 3">RP-1-14</strain>
    </source>
</reference>
<dbReference type="OrthoDB" id="1223654at2"/>
<dbReference type="InterPro" id="IPR008969">
    <property type="entry name" value="CarboxyPept-like_regulatory"/>
</dbReference>
<dbReference type="GO" id="GO:0004180">
    <property type="term" value="F:carboxypeptidase activity"/>
    <property type="evidence" value="ECO:0007669"/>
    <property type="project" value="UniProtKB-KW"/>
</dbReference>